<dbReference type="OrthoDB" id="10651218at2759"/>
<sequence length="569" mass="65442">MKFNLSSGCATKSSTSNNDGTVKEPNSSTSSRSSSPCSSYKSYSNNSNTDLNNSKTGLCKNKFQNNSITAIRVENMKKNEKTKDNRKNAAKSSKKSKKEKKEYKKNKEKATSRPVSNSIPPPPNPPSIDSIPSIPSSFLATSVITSNSILTTGTSSYSANSSALLMKNKSSRSNSSGISNPKNLKNNSKTDSKIEKLEKINNAKYEKDRHKRKKDKFVENSTISSNKQEIYEQINPNTKLNEHLYCPLDFSKTNRRRNNEQIILTPKFDKIKPRPKLVQKTTDTVKESKNENTIKNINKTKDLKQDEYNYALSQKSTSESKSKTENENLAFEEDKPNKIAPSIEVYDEYIDNTSNNNSDEYDYEENIETSCKDCKNDNDSREDYEREYVYEYEYEERNLSNSENYQLDEKEAQRTEAKSNIGNMENEYDAVDSLEDELSKKEKSENGKNEENFGSNYFKLIDDETYLDLNEVTMSHKELKIRIENKFEKNLKIQNEKDDVFIEQNDVDNLETEGEQELEFNSENSEMDYTQKSFSNRSLNFQNEYELKFAKCRNPDDFTNENTVTCTSF</sequence>
<reference evidence="2" key="1">
    <citation type="submission" date="2021-02" db="EMBL/GenBank/DDBJ databases">
        <authorList>
            <person name="Nowell W R."/>
        </authorList>
    </citation>
    <scope>NUCLEOTIDE SEQUENCE</scope>
    <source>
        <strain evidence="2">Ploen Becks lab</strain>
    </source>
</reference>
<feature type="compositionally biased region" description="Low complexity" evidence="1">
    <location>
        <begin position="168"/>
        <end position="182"/>
    </location>
</feature>
<protein>
    <submittedName>
        <fullName evidence="2">Uncharacterized protein</fullName>
    </submittedName>
</protein>
<dbReference type="AlphaFoldDB" id="A0A813LZH2"/>
<gene>
    <name evidence="2" type="ORF">OXX778_LOCUS1217</name>
</gene>
<feature type="region of interest" description="Disordered" evidence="1">
    <location>
        <begin position="72"/>
        <end position="132"/>
    </location>
</feature>
<comment type="caution">
    <text evidence="2">The sequence shown here is derived from an EMBL/GenBank/DDBJ whole genome shotgun (WGS) entry which is preliminary data.</text>
</comment>
<evidence type="ECO:0000256" key="1">
    <source>
        <dbReference type="SAM" id="MobiDB-lite"/>
    </source>
</evidence>
<feature type="compositionally biased region" description="Basic and acidic residues" evidence="1">
    <location>
        <begin position="407"/>
        <end position="417"/>
    </location>
</feature>
<feature type="compositionally biased region" description="Polar residues" evidence="1">
    <location>
        <begin position="1"/>
        <end position="20"/>
    </location>
</feature>
<feature type="compositionally biased region" description="Acidic residues" evidence="1">
    <location>
        <begin position="426"/>
        <end position="436"/>
    </location>
</feature>
<feature type="region of interest" description="Disordered" evidence="1">
    <location>
        <begin position="1"/>
        <end position="60"/>
    </location>
</feature>
<organism evidence="2 3">
    <name type="scientific">Brachionus calyciflorus</name>
    <dbReference type="NCBI Taxonomy" id="104777"/>
    <lineage>
        <taxon>Eukaryota</taxon>
        <taxon>Metazoa</taxon>
        <taxon>Spiralia</taxon>
        <taxon>Gnathifera</taxon>
        <taxon>Rotifera</taxon>
        <taxon>Eurotatoria</taxon>
        <taxon>Monogononta</taxon>
        <taxon>Pseudotrocha</taxon>
        <taxon>Ploima</taxon>
        <taxon>Brachionidae</taxon>
        <taxon>Brachionus</taxon>
    </lineage>
</organism>
<feature type="compositionally biased region" description="Basic and acidic residues" evidence="1">
    <location>
        <begin position="74"/>
        <end position="87"/>
    </location>
</feature>
<feature type="region of interest" description="Disordered" evidence="1">
    <location>
        <begin position="397"/>
        <end position="451"/>
    </location>
</feature>
<evidence type="ECO:0000313" key="3">
    <source>
        <dbReference type="Proteomes" id="UP000663879"/>
    </source>
</evidence>
<evidence type="ECO:0000313" key="2">
    <source>
        <dbReference type="EMBL" id="CAF0712420.1"/>
    </source>
</evidence>
<feature type="compositionally biased region" description="Basic residues" evidence="1">
    <location>
        <begin position="88"/>
        <end position="107"/>
    </location>
</feature>
<feature type="compositionally biased region" description="Polar residues" evidence="1">
    <location>
        <begin position="49"/>
        <end position="60"/>
    </location>
</feature>
<feature type="region of interest" description="Disordered" evidence="1">
    <location>
        <begin position="168"/>
        <end position="193"/>
    </location>
</feature>
<accession>A0A813LZH2</accession>
<dbReference type="EMBL" id="CAJNOC010000073">
    <property type="protein sequence ID" value="CAF0712420.1"/>
    <property type="molecule type" value="Genomic_DNA"/>
</dbReference>
<dbReference type="Proteomes" id="UP000663879">
    <property type="component" value="Unassembled WGS sequence"/>
</dbReference>
<feature type="compositionally biased region" description="Low complexity" evidence="1">
    <location>
        <begin position="26"/>
        <end position="48"/>
    </location>
</feature>
<feature type="compositionally biased region" description="Basic and acidic residues" evidence="1">
    <location>
        <begin position="437"/>
        <end position="451"/>
    </location>
</feature>
<name>A0A813LZH2_9BILA</name>
<proteinExistence type="predicted"/>
<keyword evidence="3" id="KW-1185">Reference proteome</keyword>